<feature type="region of interest" description="Disordered" evidence="9">
    <location>
        <begin position="299"/>
        <end position="331"/>
    </location>
</feature>
<feature type="compositionally biased region" description="Basic and acidic residues" evidence="9">
    <location>
        <begin position="135"/>
        <end position="148"/>
    </location>
</feature>
<dbReference type="InterPro" id="IPR039198">
    <property type="entry name" value="Srl3/Whi5"/>
</dbReference>
<feature type="compositionally biased region" description="Low complexity" evidence="9">
    <location>
        <begin position="484"/>
        <end position="494"/>
    </location>
</feature>
<dbReference type="Proteomes" id="UP001360560">
    <property type="component" value="Unassembled WGS sequence"/>
</dbReference>
<keyword evidence="5" id="KW-0678">Repressor</keyword>
<keyword evidence="8" id="KW-0539">Nucleus</keyword>
<accession>A0AAV5QRD2</accession>
<feature type="compositionally biased region" description="Polar residues" evidence="9">
    <location>
        <begin position="524"/>
        <end position="544"/>
    </location>
</feature>
<dbReference type="RefSeq" id="XP_064853684.1">
    <property type="nucleotide sequence ID" value="XM_064997612.1"/>
</dbReference>
<keyword evidence="4" id="KW-0963">Cytoplasm</keyword>
<name>A0AAV5QRD2_9ASCO</name>
<dbReference type="GO" id="GO:0005737">
    <property type="term" value="C:cytoplasm"/>
    <property type="evidence" value="ECO:0007669"/>
    <property type="project" value="UniProtKB-SubCell"/>
</dbReference>
<dbReference type="EMBL" id="BTFZ01000011">
    <property type="protein sequence ID" value="GMM36688.1"/>
    <property type="molecule type" value="Genomic_DNA"/>
</dbReference>
<evidence type="ECO:0000256" key="9">
    <source>
        <dbReference type="SAM" id="MobiDB-lite"/>
    </source>
</evidence>
<evidence type="ECO:0000313" key="10">
    <source>
        <dbReference type="EMBL" id="GMM36688.1"/>
    </source>
</evidence>
<evidence type="ECO:0000256" key="3">
    <source>
        <dbReference type="ARBA" id="ARBA00006922"/>
    </source>
</evidence>
<dbReference type="PANTHER" id="PTHR28246">
    <property type="entry name" value="G1-SPECIFIC TRANSCRIPTIONAL REPRESSOR WHI5-RELATED"/>
    <property type="match status" value="1"/>
</dbReference>
<dbReference type="GO" id="GO:0003712">
    <property type="term" value="F:transcription coregulator activity"/>
    <property type="evidence" value="ECO:0007669"/>
    <property type="project" value="TreeGrafter"/>
</dbReference>
<organism evidence="10 11">
    <name type="scientific">Saccharomycopsis crataegensis</name>
    <dbReference type="NCBI Taxonomy" id="43959"/>
    <lineage>
        <taxon>Eukaryota</taxon>
        <taxon>Fungi</taxon>
        <taxon>Dikarya</taxon>
        <taxon>Ascomycota</taxon>
        <taxon>Saccharomycotina</taxon>
        <taxon>Saccharomycetes</taxon>
        <taxon>Saccharomycopsidaceae</taxon>
        <taxon>Saccharomycopsis</taxon>
    </lineage>
</organism>
<evidence type="ECO:0000256" key="4">
    <source>
        <dbReference type="ARBA" id="ARBA00022490"/>
    </source>
</evidence>
<dbReference type="Pfam" id="PF08528">
    <property type="entry name" value="Whi5"/>
    <property type="match status" value="1"/>
</dbReference>
<sequence length="544" mass="59316">MTSSGSGKNCVPRLPIRPVKMDIDHLTNDTITNKPSTSPSSPTKRTKLSTTTATTTTTTANSSSSSSTSPNITSPIFSQPHQRSFHTAGPISTPSTCSSVMTISAATTFEPPSTPPSKRSSLHLRPSTSSTFFSPEKRPITLSPEKKYFSPQSYPHQQQYHLPNSPAVKRTSTGLHKLNYPSTPDRRSLALANSQFELASPGQATSSPMYTTDEILKSSEKLQEISSNLKTRLSYAFLKVQNGWQDKSLDQLENNQADDHLENPDSDRPHKKRTTALVRNKHKSLPTSFFQQGNFLNQLTETPASPSSKNHSSSLMEPFNTTPKSNRNSSYNNSRIMLKSSSNSGGPCYNFEEEDNILSANDAFLAAISRSSPQSQTIVKPRLHVVSSSRSLMTDGLLSNSTPSPSRPLAADDKHKEQEAIQSLLSLSSPISNNKTTLSAPSSSKKQPPWDNDPSKDHQYKISPTPKKHATTIPRFRDGNETASPESSRRGSSSTEEEEGTDPENVEMTEVKKEVTCDLRASPSEDSASISQIKGNGEPTSTTA</sequence>
<comment type="caution">
    <text evidence="10">The sequence shown here is derived from an EMBL/GenBank/DDBJ whole genome shotgun (WGS) entry which is preliminary data.</text>
</comment>
<proteinExistence type="inferred from homology"/>
<dbReference type="AlphaFoldDB" id="A0AAV5QRD2"/>
<evidence type="ECO:0000256" key="1">
    <source>
        <dbReference type="ARBA" id="ARBA00004123"/>
    </source>
</evidence>
<feature type="compositionally biased region" description="Polar residues" evidence="9">
    <location>
        <begin position="394"/>
        <end position="404"/>
    </location>
</feature>
<reference evidence="10 11" key="1">
    <citation type="journal article" date="2023" name="Elife">
        <title>Identification of key yeast species and microbe-microbe interactions impacting larval growth of Drosophila in the wild.</title>
        <authorList>
            <person name="Mure A."/>
            <person name="Sugiura Y."/>
            <person name="Maeda R."/>
            <person name="Honda K."/>
            <person name="Sakurai N."/>
            <person name="Takahashi Y."/>
            <person name="Watada M."/>
            <person name="Katoh T."/>
            <person name="Gotoh A."/>
            <person name="Gotoh Y."/>
            <person name="Taniguchi I."/>
            <person name="Nakamura K."/>
            <person name="Hayashi T."/>
            <person name="Katayama T."/>
            <person name="Uemura T."/>
            <person name="Hattori Y."/>
        </authorList>
    </citation>
    <scope>NUCLEOTIDE SEQUENCE [LARGE SCALE GENOMIC DNA]</scope>
    <source>
        <strain evidence="10 11">SC-9</strain>
    </source>
</reference>
<feature type="compositionally biased region" description="Basic and acidic residues" evidence="9">
    <location>
        <begin position="410"/>
        <end position="419"/>
    </location>
</feature>
<keyword evidence="7" id="KW-0804">Transcription</keyword>
<keyword evidence="11" id="KW-1185">Reference proteome</keyword>
<evidence type="ECO:0000313" key="11">
    <source>
        <dbReference type="Proteomes" id="UP001360560"/>
    </source>
</evidence>
<feature type="compositionally biased region" description="Low complexity" evidence="9">
    <location>
        <begin position="30"/>
        <end position="76"/>
    </location>
</feature>
<feature type="compositionally biased region" description="Low complexity" evidence="9">
    <location>
        <begin position="305"/>
        <end position="314"/>
    </location>
</feature>
<gene>
    <name evidence="10" type="ORF">DASC09_040130</name>
</gene>
<feature type="region of interest" description="Disordered" evidence="9">
    <location>
        <begin position="394"/>
        <end position="544"/>
    </location>
</feature>
<evidence type="ECO:0000256" key="2">
    <source>
        <dbReference type="ARBA" id="ARBA00004496"/>
    </source>
</evidence>
<dbReference type="InterPro" id="IPR013734">
    <property type="entry name" value="TF_Nrm1/Whi5"/>
</dbReference>
<evidence type="ECO:0000256" key="6">
    <source>
        <dbReference type="ARBA" id="ARBA00023015"/>
    </source>
</evidence>
<feature type="compositionally biased region" description="Polar residues" evidence="9">
    <location>
        <begin position="150"/>
        <end position="162"/>
    </location>
</feature>
<comment type="subcellular location">
    <subcellularLocation>
        <location evidence="2">Cytoplasm</location>
    </subcellularLocation>
    <subcellularLocation>
        <location evidence="1">Nucleus</location>
    </subcellularLocation>
</comment>
<dbReference type="PANTHER" id="PTHR28246:SF1">
    <property type="entry name" value="G1-SPECIFIC TRANSCRIPTIONAL REPRESSOR WHI5-RELATED"/>
    <property type="match status" value="1"/>
</dbReference>
<keyword evidence="6" id="KW-0805">Transcription regulation</keyword>
<evidence type="ECO:0000256" key="8">
    <source>
        <dbReference type="ARBA" id="ARBA00023242"/>
    </source>
</evidence>
<dbReference type="GO" id="GO:0033309">
    <property type="term" value="C:SBF transcription complex"/>
    <property type="evidence" value="ECO:0007669"/>
    <property type="project" value="TreeGrafter"/>
</dbReference>
<dbReference type="GeneID" id="90074663"/>
<evidence type="ECO:0000256" key="5">
    <source>
        <dbReference type="ARBA" id="ARBA00022491"/>
    </source>
</evidence>
<feature type="compositionally biased region" description="Polar residues" evidence="9">
    <location>
        <begin position="430"/>
        <end position="446"/>
    </location>
</feature>
<dbReference type="GO" id="GO:0000082">
    <property type="term" value="P:G1/S transition of mitotic cell cycle"/>
    <property type="evidence" value="ECO:0007669"/>
    <property type="project" value="InterPro"/>
</dbReference>
<evidence type="ECO:0000256" key="7">
    <source>
        <dbReference type="ARBA" id="ARBA00023163"/>
    </source>
</evidence>
<feature type="compositionally biased region" description="Polar residues" evidence="9">
    <location>
        <begin position="90"/>
        <end position="119"/>
    </location>
</feature>
<feature type="region of interest" description="Disordered" evidence="9">
    <location>
        <begin position="1"/>
        <end position="185"/>
    </location>
</feature>
<feature type="compositionally biased region" description="Acidic residues" evidence="9">
    <location>
        <begin position="495"/>
        <end position="507"/>
    </location>
</feature>
<protein>
    <submittedName>
        <fullName evidence="10">Uncharacterized protein</fullName>
    </submittedName>
</protein>
<comment type="similarity">
    <text evidence="3">Belongs to the WHI5/NRM1 family.</text>
</comment>